<keyword evidence="4 8" id="KW-0749">Sporulation</keyword>
<evidence type="ECO:0000256" key="7">
    <source>
        <dbReference type="ARBA" id="ARBA00023306"/>
    </source>
</evidence>
<evidence type="ECO:0000313" key="11">
    <source>
        <dbReference type="Proteomes" id="UP000248066"/>
    </source>
</evidence>
<feature type="coiled-coil region" evidence="8">
    <location>
        <begin position="105"/>
        <end position="158"/>
    </location>
</feature>
<dbReference type="Proteomes" id="UP000248066">
    <property type="component" value="Unassembled WGS sequence"/>
</dbReference>
<keyword evidence="7 8" id="KW-0131">Cell cycle</keyword>
<comment type="caution">
    <text evidence="10">The sequence shown here is derived from an EMBL/GenBank/DDBJ whole genome shotgun (WGS) entry which is preliminary data.</text>
</comment>
<accession>A0A2W0HX99</accession>
<comment type="function">
    <text evidence="8">Required for the formation of axial filaments and for anchoring the origin regions at the cell poles in sporulating cells, thus ensuring proper chromosome segregation in the prespore. Binds in a dispersed manner throughout the chromosome but preferentially to sites clustered in the origin portion of the chromosome, causing condensation of the chromosome and its remodeling into an elongated, anchored structure.</text>
</comment>
<keyword evidence="11" id="KW-1185">Reference proteome</keyword>
<dbReference type="GO" id="GO:0003690">
    <property type="term" value="F:double-stranded DNA binding"/>
    <property type="evidence" value="ECO:0007669"/>
    <property type="project" value="UniProtKB-UniRule"/>
</dbReference>
<sequence length="184" mass="21765">MSTAFKTKTVADQLGVNPTTVQRWIKYFDLKCETNELGHFVLPEETCHFLKQIHVQLNEGKKLKDVRFTPVKEVYTEENNDHNGNGQVVSSRIFDERFGQILLHVDQLEKKLSEKADEVVEYQMLQHRQEIDELADLLRRVDKRLKKLEQSVVDKEKQVLYMNRKDPSRPKKRMLANIFSFSFR</sequence>
<dbReference type="GO" id="GO:0030435">
    <property type="term" value="P:sporulation resulting in formation of a cellular spore"/>
    <property type="evidence" value="ECO:0007669"/>
    <property type="project" value="UniProtKB-UniRule"/>
</dbReference>
<dbReference type="RefSeq" id="WP_110518251.1">
    <property type="nucleotide sequence ID" value="NZ_PDOF01000001.1"/>
</dbReference>
<keyword evidence="1 8" id="KW-0963">Cytoplasm</keyword>
<dbReference type="GO" id="GO:0007059">
    <property type="term" value="P:chromosome segregation"/>
    <property type="evidence" value="ECO:0007669"/>
    <property type="project" value="UniProtKB-UniRule"/>
</dbReference>
<reference evidence="10 11" key="1">
    <citation type="submission" date="2017-10" db="EMBL/GenBank/DDBJ databases">
        <title>Bacillus sp. nov., a halophilic bacterium isolated from a Yangshapao Lake.</title>
        <authorList>
            <person name="Wang H."/>
        </authorList>
    </citation>
    <scope>NUCLEOTIDE SEQUENCE [LARGE SCALE GENOMIC DNA]</scope>
    <source>
        <strain evidence="10 11">YSP-3</strain>
    </source>
</reference>
<dbReference type="EMBL" id="PDOF01000001">
    <property type="protein sequence ID" value="PYZ98378.1"/>
    <property type="molecule type" value="Genomic_DNA"/>
</dbReference>
<dbReference type="GO" id="GO:0006355">
    <property type="term" value="P:regulation of DNA-templated transcription"/>
    <property type="evidence" value="ECO:0007669"/>
    <property type="project" value="InterPro"/>
</dbReference>
<dbReference type="CDD" id="cd04762">
    <property type="entry name" value="HTH_MerR-trunc"/>
    <property type="match status" value="1"/>
</dbReference>
<dbReference type="InterPro" id="IPR000551">
    <property type="entry name" value="MerR-type_HTH_dom"/>
</dbReference>
<organism evidence="10 11">
    <name type="scientific">Alteribacter lacisalsi</name>
    <dbReference type="NCBI Taxonomy" id="2045244"/>
    <lineage>
        <taxon>Bacteria</taxon>
        <taxon>Bacillati</taxon>
        <taxon>Bacillota</taxon>
        <taxon>Bacilli</taxon>
        <taxon>Bacillales</taxon>
        <taxon>Bacillaceae</taxon>
        <taxon>Alteribacter</taxon>
    </lineage>
</organism>
<comment type="similarity">
    <text evidence="8">Belongs to the RacA family.</text>
</comment>
<dbReference type="InterPro" id="IPR009061">
    <property type="entry name" value="DNA-bd_dom_put_sf"/>
</dbReference>
<dbReference type="GO" id="GO:0008356">
    <property type="term" value="P:asymmetric cell division"/>
    <property type="evidence" value="ECO:0007669"/>
    <property type="project" value="UniProtKB-UniRule"/>
</dbReference>
<evidence type="ECO:0000256" key="6">
    <source>
        <dbReference type="ARBA" id="ARBA00023125"/>
    </source>
</evidence>
<evidence type="ECO:0000313" key="10">
    <source>
        <dbReference type="EMBL" id="PYZ98378.1"/>
    </source>
</evidence>
<evidence type="ECO:0000256" key="4">
    <source>
        <dbReference type="ARBA" id="ARBA00022969"/>
    </source>
</evidence>
<evidence type="ECO:0000256" key="5">
    <source>
        <dbReference type="ARBA" id="ARBA00023054"/>
    </source>
</evidence>
<dbReference type="OrthoDB" id="2991292at2"/>
<evidence type="ECO:0000256" key="3">
    <source>
        <dbReference type="ARBA" id="ARBA00022829"/>
    </source>
</evidence>
<dbReference type="HAMAP" id="MF_01170">
    <property type="entry name" value="RacA"/>
    <property type="match status" value="1"/>
</dbReference>
<evidence type="ECO:0000256" key="2">
    <source>
        <dbReference type="ARBA" id="ARBA00022618"/>
    </source>
</evidence>
<keyword evidence="6 8" id="KW-0238">DNA-binding</keyword>
<evidence type="ECO:0000256" key="8">
    <source>
        <dbReference type="HAMAP-Rule" id="MF_01170"/>
    </source>
</evidence>
<comment type="subcellular location">
    <subcellularLocation>
        <location evidence="8">Cytoplasm</location>
    </subcellularLocation>
    <text evidence="8">Localizes to cell poles and nucleoid.</text>
</comment>
<protein>
    <recommendedName>
        <fullName evidence="8">Chromosome-anchoring protein RacA</fullName>
    </recommendedName>
</protein>
<gene>
    <name evidence="8" type="primary">racA</name>
    <name evidence="10" type="ORF">CR205_07230</name>
</gene>
<evidence type="ECO:0000256" key="1">
    <source>
        <dbReference type="ARBA" id="ARBA00022490"/>
    </source>
</evidence>
<keyword evidence="3 8" id="KW-0159">Chromosome partition</keyword>
<dbReference type="InterPro" id="IPR023522">
    <property type="entry name" value="Chrosome_anchoring_RacA"/>
</dbReference>
<keyword evidence="2 8" id="KW-0132">Cell division</keyword>
<dbReference type="Gene3D" id="1.10.1660.10">
    <property type="match status" value="1"/>
</dbReference>
<dbReference type="SUPFAM" id="SSF46955">
    <property type="entry name" value="Putative DNA-binding domain"/>
    <property type="match status" value="1"/>
</dbReference>
<feature type="DNA-binding region" description="H-T-H motif" evidence="8">
    <location>
        <begin position="7"/>
        <end position="27"/>
    </location>
</feature>
<name>A0A2W0HX99_9BACI</name>
<dbReference type="Pfam" id="PF13411">
    <property type="entry name" value="MerR_1"/>
    <property type="match status" value="1"/>
</dbReference>
<dbReference type="GO" id="GO:0005737">
    <property type="term" value="C:cytoplasm"/>
    <property type="evidence" value="ECO:0007669"/>
    <property type="project" value="UniProtKB-SubCell"/>
</dbReference>
<evidence type="ECO:0000259" key="9">
    <source>
        <dbReference type="Pfam" id="PF13411"/>
    </source>
</evidence>
<dbReference type="GO" id="GO:0030261">
    <property type="term" value="P:chromosome condensation"/>
    <property type="evidence" value="ECO:0007669"/>
    <property type="project" value="UniProtKB-UniRule"/>
</dbReference>
<keyword evidence="5 8" id="KW-0175">Coiled coil</keyword>
<feature type="domain" description="HTH merR-type" evidence="9">
    <location>
        <begin position="6"/>
        <end position="67"/>
    </location>
</feature>
<proteinExistence type="inferred from homology"/>
<dbReference type="AlphaFoldDB" id="A0A2W0HX99"/>
<dbReference type="NCBIfam" id="NF009647">
    <property type="entry name" value="PRK13182.1-2"/>
    <property type="match status" value="1"/>
</dbReference>